<dbReference type="GO" id="GO:0008194">
    <property type="term" value="F:UDP-glycosyltransferase activity"/>
    <property type="evidence" value="ECO:0007669"/>
    <property type="project" value="InterPro"/>
</dbReference>
<evidence type="ECO:0000256" key="1">
    <source>
        <dbReference type="ARBA" id="ARBA00009995"/>
    </source>
</evidence>
<gene>
    <name evidence="5" type="ORF">LNINA_LOCUS2984</name>
</gene>
<organism evidence="5 6">
    <name type="scientific">Leptosia nina</name>
    <dbReference type="NCBI Taxonomy" id="320188"/>
    <lineage>
        <taxon>Eukaryota</taxon>
        <taxon>Metazoa</taxon>
        <taxon>Ecdysozoa</taxon>
        <taxon>Arthropoda</taxon>
        <taxon>Hexapoda</taxon>
        <taxon>Insecta</taxon>
        <taxon>Pterygota</taxon>
        <taxon>Neoptera</taxon>
        <taxon>Endopterygota</taxon>
        <taxon>Lepidoptera</taxon>
        <taxon>Glossata</taxon>
        <taxon>Ditrysia</taxon>
        <taxon>Papilionoidea</taxon>
        <taxon>Pieridae</taxon>
        <taxon>Pierinae</taxon>
        <taxon>Leptosia</taxon>
    </lineage>
</organism>
<comment type="similarity">
    <text evidence="1">Belongs to the UDP-glycosyltransferase family.</text>
</comment>
<comment type="caution">
    <text evidence="5">The sequence shown here is derived from an EMBL/GenBank/DDBJ whole genome shotgun (WGS) entry which is preliminary data.</text>
</comment>
<keyword evidence="3" id="KW-0808">Transferase</keyword>
<name>A0AAV1J159_9NEOP</name>
<evidence type="ECO:0000256" key="3">
    <source>
        <dbReference type="ARBA" id="ARBA00022679"/>
    </source>
</evidence>
<dbReference type="PANTHER" id="PTHR48043">
    <property type="entry name" value="EG:EG0003.4 PROTEIN-RELATED"/>
    <property type="match status" value="1"/>
</dbReference>
<protein>
    <recommendedName>
        <fullName evidence="7">UDP-glucuronosyltransferase</fullName>
    </recommendedName>
</protein>
<dbReference type="Pfam" id="PF00201">
    <property type="entry name" value="UDPGT"/>
    <property type="match status" value="1"/>
</dbReference>
<dbReference type="PANTHER" id="PTHR48043:SF114">
    <property type="entry name" value="IP04436P-RELATED"/>
    <property type="match status" value="1"/>
</dbReference>
<evidence type="ECO:0000256" key="4">
    <source>
        <dbReference type="SAM" id="Phobius"/>
    </source>
</evidence>
<keyword evidence="4" id="KW-1133">Transmembrane helix</keyword>
<evidence type="ECO:0000313" key="5">
    <source>
        <dbReference type="EMBL" id="CAK1543149.1"/>
    </source>
</evidence>
<dbReference type="InterPro" id="IPR050271">
    <property type="entry name" value="UDP-glycosyltransferase"/>
</dbReference>
<keyword evidence="4" id="KW-0472">Membrane</keyword>
<dbReference type="SUPFAM" id="SSF53756">
    <property type="entry name" value="UDP-Glycosyltransferase/glycogen phosphorylase"/>
    <property type="match status" value="1"/>
</dbReference>
<keyword evidence="6" id="KW-1185">Reference proteome</keyword>
<reference evidence="5 6" key="1">
    <citation type="submission" date="2023-11" db="EMBL/GenBank/DDBJ databases">
        <authorList>
            <person name="Okamura Y."/>
        </authorList>
    </citation>
    <scope>NUCLEOTIDE SEQUENCE [LARGE SCALE GENOMIC DNA]</scope>
</reference>
<keyword evidence="4" id="KW-0812">Transmembrane</keyword>
<accession>A0AAV1J159</accession>
<dbReference type="FunFam" id="3.40.50.2000:FF:000050">
    <property type="entry name" value="UDP-glucuronosyltransferase"/>
    <property type="match status" value="1"/>
</dbReference>
<keyword evidence="2" id="KW-0328">Glycosyltransferase</keyword>
<dbReference type="Proteomes" id="UP001497472">
    <property type="component" value="Unassembled WGS sequence"/>
</dbReference>
<dbReference type="AlphaFoldDB" id="A0AAV1J159"/>
<dbReference type="Gene3D" id="3.40.50.2000">
    <property type="entry name" value="Glycogen Phosphorylase B"/>
    <property type="match status" value="2"/>
</dbReference>
<dbReference type="CDD" id="cd03784">
    <property type="entry name" value="GT1_Gtf-like"/>
    <property type="match status" value="1"/>
</dbReference>
<evidence type="ECO:0008006" key="7">
    <source>
        <dbReference type="Google" id="ProtNLM"/>
    </source>
</evidence>
<proteinExistence type="inferred from homology"/>
<dbReference type="InterPro" id="IPR002213">
    <property type="entry name" value="UDP_glucos_trans"/>
</dbReference>
<evidence type="ECO:0000313" key="6">
    <source>
        <dbReference type="Proteomes" id="UP001497472"/>
    </source>
</evidence>
<dbReference type="EMBL" id="CAVLEF010000004">
    <property type="protein sequence ID" value="CAK1543149.1"/>
    <property type="molecule type" value="Genomic_DNA"/>
</dbReference>
<feature type="transmembrane region" description="Helical" evidence="4">
    <location>
        <begin position="475"/>
        <end position="498"/>
    </location>
</feature>
<sequence length="514" mass="58788">MRLNTLLIFWWVLYYISYEAHTLNILGIFPYPGQSHFFAFKRYLEELAIRGHNVTVISYFPREQVLQNYHDIRLVGNTKVSEKILPRQRSYWQLLTTSLLLASTGTESCRAMLGDVKVQSLWKSNAQFDISIVEQFNSDCSLGLAHKLGAPVVGVNSHALLPWHYNRFGISYNPAYVPFPFLESGSTLTFYQRIERTVFNVYFRFVYKFLCQRVDQNTLATYFDDVPPLEDLATEIKLLLSYSNFILSGSNLWPANVIEVGGHHVDTPREIPKDILKFIEESEHGIIYISFGSMLRAASAPEYIVSTIISVVSELPQRVLWKWENVTLPGNPKNIMISSWFPQNDILAHPKTLAFYSHCGALSITEAIYHAVPIVGMPVFGDQAVNAGFVEKSGLGVQVHLSELTKEVLLEKFNIVLDKGFRSRVKLLSRAWHDRQTSPMDSAIFWTEFAARNKNFTIRSPAVNVPFYQFYNIDVLAFIILFLSLSAFIVGNIFIFLYSKNSLYGHDLQTKKNK</sequence>
<evidence type="ECO:0000256" key="2">
    <source>
        <dbReference type="ARBA" id="ARBA00022676"/>
    </source>
</evidence>